<dbReference type="PROSITE" id="PS00138">
    <property type="entry name" value="SUBTILASE_SER"/>
    <property type="match status" value="1"/>
</dbReference>
<dbReference type="Gene3D" id="3.40.50.200">
    <property type="entry name" value="Peptidase S8/S53 domain"/>
    <property type="match status" value="1"/>
</dbReference>
<dbReference type="InterPro" id="IPR015500">
    <property type="entry name" value="Peptidase_S8_subtilisin-rel"/>
</dbReference>
<reference evidence="16 17" key="1">
    <citation type="submission" date="2020-08" db="EMBL/GenBank/DDBJ databases">
        <title>Sequencing the genomes of 1000 actinobacteria strains.</title>
        <authorList>
            <person name="Klenk H.-P."/>
        </authorList>
    </citation>
    <scope>NUCLEOTIDE SEQUENCE [LARGE SCALE GENOMIC DNA]</scope>
    <source>
        <strain evidence="16 17">DSM 43582</strain>
    </source>
</reference>
<evidence type="ECO:0000259" key="15">
    <source>
        <dbReference type="Pfam" id="PF00082"/>
    </source>
</evidence>
<evidence type="ECO:0000256" key="14">
    <source>
        <dbReference type="SAM" id="Phobius"/>
    </source>
</evidence>
<feature type="active site" description="Charge relay system" evidence="11">
    <location>
        <position position="350"/>
    </location>
</feature>
<dbReference type="InterPro" id="IPR036852">
    <property type="entry name" value="Peptidase_S8/S53_dom_sf"/>
</dbReference>
<evidence type="ECO:0000313" key="16">
    <source>
        <dbReference type="EMBL" id="MBB5912812.1"/>
    </source>
</evidence>
<keyword evidence="10 14" id="KW-0472">Membrane</keyword>
<keyword evidence="7 11" id="KW-0378">Hydrolase</keyword>
<dbReference type="PRINTS" id="PR00723">
    <property type="entry name" value="SUBTILISIN"/>
</dbReference>
<name>A0A7W9UH66_9NOCA</name>
<dbReference type="PANTHER" id="PTHR42884">
    <property type="entry name" value="PROPROTEIN CONVERTASE SUBTILISIN/KEXIN-RELATED"/>
    <property type="match status" value="1"/>
</dbReference>
<dbReference type="PROSITE" id="PS00136">
    <property type="entry name" value="SUBTILASE_ASP"/>
    <property type="match status" value="1"/>
</dbReference>
<evidence type="ECO:0000256" key="3">
    <source>
        <dbReference type="ARBA" id="ARBA00022475"/>
    </source>
</evidence>
<evidence type="ECO:0000256" key="12">
    <source>
        <dbReference type="RuleBase" id="RU003355"/>
    </source>
</evidence>
<keyword evidence="4 11" id="KW-0645">Protease</keyword>
<dbReference type="NCBIfam" id="TIGR03921">
    <property type="entry name" value="T7SS_mycosin"/>
    <property type="match status" value="1"/>
</dbReference>
<keyword evidence="17" id="KW-1185">Reference proteome</keyword>
<organism evidence="16 17">
    <name type="scientific">Nocardia transvalensis</name>
    <dbReference type="NCBI Taxonomy" id="37333"/>
    <lineage>
        <taxon>Bacteria</taxon>
        <taxon>Bacillati</taxon>
        <taxon>Actinomycetota</taxon>
        <taxon>Actinomycetes</taxon>
        <taxon>Mycobacteriales</taxon>
        <taxon>Nocardiaceae</taxon>
        <taxon>Nocardia</taxon>
    </lineage>
</organism>
<dbReference type="GO" id="GO:0005886">
    <property type="term" value="C:plasma membrane"/>
    <property type="evidence" value="ECO:0007669"/>
    <property type="project" value="UniProtKB-SubCell"/>
</dbReference>
<dbReference type="Pfam" id="PF00082">
    <property type="entry name" value="Peptidase_S8"/>
    <property type="match status" value="1"/>
</dbReference>
<comment type="subcellular location">
    <subcellularLocation>
        <location evidence="1">Cell membrane</location>
        <topology evidence="1">Single-pass membrane protein</topology>
    </subcellularLocation>
</comment>
<evidence type="ECO:0000256" key="1">
    <source>
        <dbReference type="ARBA" id="ARBA00004162"/>
    </source>
</evidence>
<gene>
    <name evidence="16" type="ORF">BJY24_001679</name>
</gene>
<dbReference type="AlphaFoldDB" id="A0A7W9UH66"/>
<evidence type="ECO:0000256" key="7">
    <source>
        <dbReference type="ARBA" id="ARBA00022801"/>
    </source>
</evidence>
<evidence type="ECO:0000313" key="17">
    <source>
        <dbReference type="Proteomes" id="UP000540412"/>
    </source>
</evidence>
<sequence>MGPKMFGHSVIRTVVATAVLGSSVSIGAGSAFAEKPVVPPGAAPPAGNAAPPGATERGSNSVCPIGTAWGGDGPTIPTPQRALDLPHAWQFSKGAGQLVAVIDTGVARHPRLPGLIAGGDYVSTTDGTEDCDSHGTVVAGIIGASEEPGQGFSGVAPEAQILTIRQLSSQYQEKGKSKDQAPDAMPEGYGTTGTLASAVRRAADMGASVINVSEVACKSKVEDTELGAAVRYAAIEKNVVVVAAAGNNDKCKGTNPVQDPLDPAADPWSKVDMEVSPARYDDYVLSVGSIDQNGQPSKFTVPGPWLGVAAPGENIVSLDVHFAEAGSKGVISGTVSPQQQGQQSPLAGTSFAAPYVSGVAALVRARFPELSALDVIKRIEATAHAPAEGWNPYLGYGAVDPVAALTAEVPDQLPPKRPSPPTNVQLAVPKAPPAPDNTARNVALIGTGVIGLLLVLGYLASFPIRRRFGVRED</sequence>
<keyword evidence="9 14" id="KW-1133">Transmembrane helix</keyword>
<keyword evidence="5 14" id="KW-0812">Transmembrane</keyword>
<dbReference type="PROSITE" id="PS51892">
    <property type="entry name" value="SUBTILASE"/>
    <property type="match status" value="1"/>
</dbReference>
<evidence type="ECO:0000256" key="13">
    <source>
        <dbReference type="SAM" id="MobiDB-lite"/>
    </source>
</evidence>
<protein>
    <submittedName>
        <fullName evidence="16">Membrane-anchored mycosin MYCP</fullName>
        <ecNumber evidence="16">3.4.21.-</ecNumber>
    </submittedName>
</protein>
<keyword evidence="6" id="KW-0732">Signal</keyword>
<dbReference type="InterPro" id="IPR022398">
    <property type="entry name" value="Peptidase_S8_His-AS"/>
</dbReference>
<evidence type="ECO:0000256" key="10">
    <source>
        <dbReference type="ARBA" id="ARBA00023136"/>
    </source>
</evidence>
<evidence type="ECO:0000256" key="11">
    <source>
        <dbReference type="PROSITE-ProRule" id="PRU01240"/>
    </source>
</evidence>
<dbReference type="GO" id="GO:0016485">
    <property type="term" value="P:protein processing"/>
    <property type="evidence" value="ECO:0007669"/>
    <property type="project" value="TreeGrafter"/>
</dbReference>
<feature type="domain" description="Peptidase S8/S53" evidence="15">
    <location>
        <begin position="94"/>
        <end position="397"/>
    </location>
</feature>
<comment type="caution">
    <text evidence="16">The sequence shown here is derived from an EMBL/GenBank/DDBJ whole genome shotgun (WGS) entry which is preliminary data.</text>
</comment>
<comment type="similarity">
    <text evidence="2 11 12">Belongs to the peptidase S8 family.</text>
</comment>
<feature type="region of interest" description="Disordered" evidence="13">
    <location>
        <begin position="171"/>
        <end position="190"/>
    </location>
</feature>
<evidence type="ECO:0000256" key="9">
    <source>
        <dbReference type="ARBA" id="ARBA00022989"/>
    </source>
</evidence>
<proteinExistence type="inferred from homology"/>
<evidence type="ECO:0000256" key="8">
    <source>
        <dbReference type="ARBA" id="ARBA00022825"/>
    </source>
</evidence>
<dbReference type="GO" id="GO:0004252">
    <property type="term" value="F:serine-type endopeptidase activity"/>
    <property type="evidence" value="ECO:0007669"/>
    <property type="project" value="UniProtKB-UniRule"/>
</dbReference>
<dbReference type="InterPro" id="IPR000209">
    <property type="entry name" value="Peptidase_S8/S53_dom"/>
</dbReference>
<feature type="active site" description="Charge relay system" evidence="11">
    <location>
        <position position="103"/>
    </location>
</feature>
<feature type="active site" description="Charge relay system" evidence="11">
    <location>
        <position position="134"/>
    </location>
</feature>
<dbReference type="InterPro" id="IPR023834">
    <property type="entry name" value="T7SS_pept_S8A_mycosin"/>
</dbReference>
<evidence type="ECO:0000256" key="4">
    <source>
        <dbReference type="ARBA" id="ARBA00022670"/>
    </source>
</evidence>
<dbReference type="RefSeq" id="WP_246460905.1">
    <property type="nucleotide sequence ID" value="NZ_JACHIT010000001.1"/>
</dbReference>
<accession>A0A7W9UH66</accession>
<evidence type="ECO:0000256" key="6">
    <source>
        <dbReference type="ARBA" id="ARBA00022729"/>
    </source>
</evidence>
<dbReference type="EC" id="3.4.21.-" evidence="16"/>
<dbReference type="PROSITE" id="PS00137">
    <property type="entry name" value="SUBTILASE_HIS"/>
    <property type="match status" value="1"/>
</dbReference>
<keyword evidence="8 11" id="KW-0720">Serine protease</keyword>
<evidence type="ECO:0000256" key="5">
    <source>
        <dbReference type="ARBA" id="ARBA00022692"/>
    </source>
</evidence>
<dbReference type="InterPro" id="IPR023827">
    <property type="entry name" value="Peptidase_S8_Asp-AS"/>
</dbReference>
<keyword evidence="3" id="KW-1003">Cell membrane</keyword>
<dbReference type="EMBL" id="JACHIT010000001">
    <property type="protein sequence ID" value="MBB5912812.1"/>
    <property type="molecule type" value="Genomic_DNA"/>
</dbReference>
<feature type="transmembrane region" description="Helical" evidence="14">
    <location>
        <begin position="442"/>
        <end position="461"/>
    </location>
</feature>
<dbReference type="PANTHER" id="PTHR42884:SF14">
    <property type="entry name" value="NEUROENDOCRINE CONVERTASE 1"/>
    <property type="match status" value="1"/>
</dbReference>
<evidence type="ECO:0000256" key="2">
    <source>
        <dbReference type="ARBA" id="ARBA00011073"/>
    </source>
</evidence>
<dbReference type="InterPro" id="IPR023828">
    <property type="entry name" value="Peptidase_S8_Ser-AS"/>
</dbReference>
<dbReference type="Proteomes" id="UP000540412">
    <property type="component" value="Unassembled WGS sequence"/>
</dbReference>
<dbReference type="SUPFAM" id="SSF52743">
    <property type="entry name" value="Subtilisin-like"/>
    <property type="match status" value="1"/>
</dbReference>